<feature type="compositionally biased region" description="Polar residues" evidence="5">
    <location>
        <begin position="424"/>
        <end position="445"/>
    </location>
</feature>
<feature type="transmembrane region" description="Helical" evidence="6">
    <location>
        <begin position="92"/>
        <end position="111"/>
    </location>
</feature>
<dbReference type="Pfam" id="PF07690">
    <property type="entry name" value="MFS_1"/>
    <property type="match status" value="1"/>
</dbReference>
<evidence type="ECO:0000259" key="7">
    <source>
        <dbReference type="PROSITE" id="PS50850"/>
    </source>
</evidence>
<dbReference type="GO" id="GO:0005886">
    <property type="term" value="C:plasma membrane"/>
    <property type="evidence" value="ECO:0007669"/>
    <property type="project" value="TreeGrafter"/>
</dbReference>
<dbReference type="PROSITE" id="PS50850">
    <property type="entry name" value="MFS"/>
    <property type="match status" value="1"/>
</dbReference>
<evidence type="ECO:0000256" key="3">
    <source>
        <dbReference type="ARBA" id="ARBA00022989"/>
    </source>
</evidence>
<dbReference type="PANTHER" id="PTHR23501">
    <property type="entry name" value="MAJOR FACILITATOR SUPERFAMILY"/>
    <property type="match status" value="1"/>
</dbReference>
<comment type="subcellular location">
    <subcellularLocation>
        <location evidence="1">Membrane</location>
        <topology evidence="1">Multi-pass membrane protein</topology>
    </subcellularLocation>
</comment>
<evidence type="ECO:0000313" key="9">
    <source>
        <dbReference type="Proteomes" id="UP001140562"/>
    </source>
</evidence>
<feature type="transmembrane region" description="Helical" evidence="6">
    <location>
        <begin position="361"/>
        <end position="380"/>
    </location>
</feature>
<dbReference type="Proteomes" id="UP001140562">
    <property type="component" value="Unassembled WGS sequence"/>
</dbReference>
<keyword evidence="4 6" id="KW-0472">Membrane</keyword>
<sequence>MQRRQEAAEATVFDQTNLLPKRQLITVLCVLAASMFISFVEQNGIGVAIPIIGEELHAEETISWVGTSALIANTIFQVFYGRLSDLYGRKSVFLSALVLLAVSELVCGFSQHATMLFVFRGLAGVANGGITALSMMIVSDIVTLKERGKWQGILGSCVGAGSMAGPFIAAAFTQPGTWGHTSWRSFFWLVSGLALLAGVVAYFALPTPKNAPPMTFKTVNKEVDWWDILVGSAAIILLLIPISEGGSYFKWESPTVISMLTVGGSCMVGFILIEKYVARLPMIPSQRAVVISNRNFIRALGGSIGLAISATIMQNKLQQHMPAEFVALSQMAYHTPDLNKIGATPTQKQDILHAYAQASRAVFIMNAPFIGLCLLGCVLIKDRGLQRPDEVELENSSAHSSNQTLVQEADTEPTIPGAPAFAQDTVSPSRISSNRKLSQGTESEK</sequence>
<feature type="domain" description="Major facilitator superfamily (MFS) profile" evidence="7">
    <location>
        <begin position="27"/>
        <end position="445"/>
    </location>
</feature>
<feature type="transmembrane region" description="Helical" evidence="6">
    <location>
        <begin position="255"/>
        <end position="274"/>
    </location>
</feature>
<dbReference type="GO" id="GO:0022857">
    <property type="term" value="F:transmembrane transporter activity"/>
    <property type="evidence" value="ECO:0007669"/>
    <property type="project" value="InterPro"/>
</dbReference>
<reference evidence="8" key="1">
    <citation type="submission" date="2022-10" db="EMBL/GenBank/DDBJ databases">
        <title>Tapping the CABI collections for fungal endophytes: first genome assemblies for Collariella, Neodidymelliopsis, Ascochyta clinopodiicola, Didymella pomorum, Didymosphaeria variabile, Neocosmospora piperis and Neocucurbitaria cava.</title>
        <authorList>
            <person name="Hill R."/>
        </authorList>
    </citation>
    <scope>NUCLEOTIDE SEQUENCE</scope>
    <source>
        <strain evidence="8">IMI 360193</strain>
    </source>
</reference>
<dbReference type="InterPro" id="IPR036259">
    <property type="entry name" value="MFS_trans_sf"/>
</dbReference>
<feature type="transmembrane region" description="Helical" evidence="6">
    <location>
        <begin position="295"/>
        <end position="313"/>
    </location>
</feature>
<feature type="transmembrane region" description="Helical" evidence="6">
    <location>
        <begin position="225"/>
        <end position="243"/>
    </location>
</feature>
<proteinExistence type="predicted"/>
<name>A0A9W9C173_9PLEO</name>
<dbReference type="SUPFAM" id="SSF103473">
    <property type="entry name" value="MFS general substrate transporter"/>
    <property type="match status" value="1"/>
</dbReference>
<dbReference type="InterPro" id="IPR001958">
    <property type="entry name" value="Tet-R_TetA/multi-R_MdtG-like"/>
</dbReference>
<dbReference type="InterPro" id="IPR011701">
    <property type="entry name" value="MFS"/>
</dbReference>
<evidence type="ECO:0000256" key="1">
    <source>
        <dbReference type="ARBA" id="ARBA00004141"/>
    </source>
</evidence>
<dbReference type="AlphaFoldDB" id="A0A9W9C173"/>
<feature type="region of interest" description="Disordered" evidence="5">
    <location>
        <begin position="393"/>
        <end position="445"/>
    </location>
</feature>
<feature type="transmembrane region" description="Helical" evidence="6">
    <location>
        <begin position="150"/>
        <end position="173"/>
    </location>
</feature>
<dbReference type="EMBL" id="JAPEUV010000020">
    <property type="protein sequence ID" value="KAJ4339745.1"/>
    <property type="molecule type" value="Genomic_DNA"/>
</dbReference>
<keyword evidence="3 6" id="KW-1133">Transmembrane helix</keyword>
<evidence type="ECO:0000313" key="8">
    <source>
        <dbReference type="EMBL" id="KAJ4339745.1"/>
    </source>
</evidence>
<feature type="transmembrane region" description="Helical" evidence="6">
    <location>
        <begin position="61"/>
        <end position="80"/>
    </location>
</feature>
<evidence type="ECO:0000256" key="5">
    <source>
        <dbReference type="SAM" id="MobiDB-lite"/>
    </source>
</evidence>
<organism evidence="8 9">
    <name type="scientific">Didymella glomerata</name>
    <dbReference type="NCBI Taxonomy" id="749621"/>
    <lineage>
        <taxon>Eukaryota</taxon>
        <taxon>Fungi</taxon>
        <taxon>Dikarya</taxon>
        <taxon>Ascomycota</taxon>
        <taxon>Pezizomycotina</taxon>
        <taxon>Dothideomycetes</taxon>
        <taxon>Pleosporomycetidae</taxon>
        <taxon>Pleosporales</taxon>
        <taxon>Pleosporineae</taxon>
        <taxon>Didymellaceae</taxon>
        <taxon>Didymella</taxon>
    </lineage>
</organism>
<keyword evidence="2 6" id="KW-0812">Transmembrane</keyword>
<evidence type="ECO:0000256" key="6">
    <source>
        <dbReference type="SAM" id="Phobius"/>
    </source>
</evidence>
<accession>A0A9W9C173</accession>
<keyword evidence="9" id="KW-1185">Reference proteome</keyword>
<dbReference type="Gene3D" id="1.20.1250.20">
    <property type="entry name" value="MFS general substrate transporter like domains"/>
    <property type="match status" value="1"/>
</dbReference>
<feature type="transmembrane region" description="Helical" evidence="6">
    <location>
        <begin position="117"/>
        <end position="138"/>
    </location>
</feature>
<evidence type="ECO:0000256" key="2">
    <source>
        <dbReference type="ARBA" id="ARBA00022692"/>
    </source>
</evidence>
<dbReference type="PRINTS" id="PR01035">
    <property type="entry name" value="TCRTETA"/>
</dbReference>
<protein>
    <recommendedName>
        <fullName evidence="7">Major facilitator superfamily (MFS) profile domain-containing protein</fullName>
    </recommendedName>
</protein>
<dbReference type="OrthoDB" id="10021397at2759"/>
<dbReference type="PANTHER" id="PTHR23501:SF78">
    <property type="entry name" value="MAJOR FACILITATOR SUPERFAMILY (MFS) PROFILE DOMAIN-CONTAINING PROTEIN-RELATED"/>
    <property type="match status" value="1"/>
</dbReference>
<gene>
    <name evidence="8" type="ORF">N0V87_002945</name>
</gene>
<feature type="transmembrane region" description="Helical" evidence="6">
    <location>
        <begin position="185"/>
        <end position="205"/>
    </location>
</feature>
<comment type="caution">
    <text evidence="8">The sequence shown here is derived from an EMBL/GenBank/DDBJ whole genome shotgun (WGS) entry which is preliminary data.</text>
</comment>
<feature type="compositionally biased region" description="Polar residues" evidence="5">
    <location>
        <begin position="394"/>
        <end position="406"/>
    </location>
</feature>
<feature type="transmembrane region" description="Helical" evidence="6">
    <location>
        <begin position="24"/>
        <end position="41"/>
    </location>
</feature>
<dbReference type="InterPro" id="IPR020846">
    <property type="entry name" value="MFS_dom"/>
</dbReference>
<evidence type="ECO:0000256" key="4">
    <source>
        <dbReference type="ARBA" id="ARBA00023136"/>
    </source>
</evidence>